<reference evidence="1 2" key="1">
    <citation type="submission" date="2019-05" db="EMBL/GenBank/DDBJ databases">
        <title>Another draft genome of Portunus trituberculatus and its Hox gene families provides insights of decapod evolution.</title>
        <authorList>
            <person name="Jeong J.-H."/>
            <person name="Song I."/>
            <person name="Kim S."/>
            <person name="Choi T."/>
            <person name="Kim D."/>
            <person name="Ryu S."/>
            <person name="Kim W."/>
        </authorList>
    </citation>
    <scope>NUCLEOTIDE SEQUENCE [LARGE SCALE GENOMIC DNA]</scope>
    <source>
        <tissue evidence="1">Muscle</tissue>
    </source>
</reference>
<dbReference type="EMBL" id="VSRR010006645">
    <property type="protein sequence ID" value="MPC45253.1"/>
    <property type="molecule type" value="Genomic_DNA"/>
</dbReference>
<evidence type="ECO:0000313" key="1">
    <source>
        <dbReference type="EMBL" id="MPC45253.1"/>
    </source>
</evidence>
<organism evidence="1 2">
    <name type="scientific">Portunus trituberculatus</name>
    <name type="common">Swimming crab</name>
    <name type="synonym">Neptunus trituberculatus</name>
    <dbReference type="NCBI Taxonomy" id="210409"/>
    <lineage>
        <taxon>Eukaryota</taxon>
        <taxon>Metazoa</taxon>
        <taxon>Ecdysozoa</taxon>
        <taxon>Arthropoda</taxon>
        <taxon>Crustacea</taxon>
        <taxon>Multicrustacea</taxon>
        <taxon>Malacostraca</taxon>
        <taxon>Eumalacostraca</taxon>
        <taxon>Eucarida</taxon>
        <taxon>Decapoda</taxon>
        <taxon>Pleocyemata</taxon>
        <taxon>Brachyura</taxon>
        <taxon>Eubrachyura</taxon>
        <taxon>Portunoidea</taxon>
        <taxon>Portunidae</taxon>
        <taxon>Portuninae</taxon>
        <taxon>Portunus</taxon>
    </lineage>
</organism>
<proteinExistence type="predicted"/>
<accession>A0A5B7FJD4</accession>
<protein>
    <submittedName>
        <fullName evidence="1">Uncharacterized protein</fullName>
    </submittedName>
</protein>
<dbReference type="Proteomes" id="UP000324222">
    <property type="component" value="Unassembled WGS sequence"/>
</dbReference>
<evidence type="ECO:0000313" key="2">
    <source>
        <dbReference type="Proteomes" id="UP000324222"/>
    </source>
</evidence>
<gene>
    <name evidence="1" type="ORF">E2C01_038948</name>
</gene>
<dbReference type="AlphaFoldDB" id="A0A5B7FJD4"/>
<name>A0A5B7FJD4_PORTR</name>
<comment type="caution">
    <text evidence="1">The sequence shown here is derived from an EMBL/GenBank/DDBJ whole genome shotgun (WGS) entry which is preliminary data.</text>
</comment>
<keyword evidence="2" id="KW-1185">Reference proteome</keyword>
<sequence length="74" mass="8168">MCSVRSVSVQSGPYIPKFAGKSSRETVPRFFPCGSLSFDNLIVPSSMVLRKSSIFMRGDSPASLLRARFFTLDC</sequence>